<keyword evidence="8" id="KW-0560">Oxidoreductase</keyword>
<evidence type="ECO:0000256" key="9">
    <source>
        <dbReference type="ARBA" id="ARBA00023004"/>
    </source>
</evidence>
<evidence type="ECO:0000256" key="6">
    <source>
        <dbReference type="ARBA" id="ARBA00022496"/>
    </source>
</evidence>
<keyword evidence="4" id="KW-0409">Iron storage</keyword>
<evidence type="ECO:0000256" key="2">
    <source>
        <dbReference type="ARBA" id="ARBA00008183"/>
    </source>
</evidence>
<dbReference type="PROSITE" id="PS01344">
    <property type="entry name" value="FRATAXIN_1"/>
    <property type="match status" value="1"/>
</dbReference>
<evidence type="ECO:0000256" key="10">
    <source>
        <dbReference type="ARBA" id="ARBA00023065"/>
    </source>
</evidence>
<dbReference type="Proteomes" id="UP000887458">
    <property type="component" value="Unassembled WGS sequence"/>
</dbReference>
<name>A0ABQ8J3L5_DERPT</name>
<evidence type="ECO:0000313" key="13">
    <source>
        <dbReference type="EMBL" id="KAH9417141.1"/>
    </source>
</evidence>
<dbReference type="NCBIfam" id="TIGR03422">
    <property type="entry name" value="mito_frataxin"/>
    <property type="match status" value="1"/>
</dbReference>
<keyword evidence="14" id="KW-1185">Reference proteome</keyword>
<dbReference type="Pfam" id="PF01491">
    <property type="entry name" value="Frataxin_Cyay"/>
    <property type="match status" value="1"/>
</dbReference>
<proteinExistence type="inferred from homology"/>
<evidence type="ECO:0000256" key="11">
    <source>
        <dbReference type="ARBA" id="ARBA00023128"/>
    </source>
</evidence>
<dbReference type="InterPro" id="IPR002908">
    <property type="entry name" value="Frataxin/CyaY"/>
</dbReference>
<reference evidence="13 14" key="1">
    <citation type="journal article" date="2018" name="J. Allergy Clin. Immunol.">
        <title>High-quality assembly of Dermatophagoides pteronyssinus genome and transcriptome reveals a wide range of novel allergens.</title>
        <authorList>
            <person name="Liu X.Y."/>
            <person name="Yang K.Y."/>
            <person name="Wang M.Q."/>
            <person name="Kwok J.S."/>
            <person name="Zeng X."/>
            <person name="Yang Z."/>
            <person name="Xiao X.J."/>
            <person name="Lau C.P."/>
            <person name="Li Y."/>
            <person name="Huang Z.M."/>
            <person name="Ba J.G."/>
            <person name="Yim A.K."/>
            <person name="Ouyang C.Y."/>
            <person name="Ngai S.M."/>
            <person name="Chan T.F."/>
            <person name="Leung E.L."/>
            <person name="Liu L."/>
            <person name="Liu Z.G."/>
            <person name="Tsui S.K."/>
        </authorList>
    </citation>
    <scope>NUCLEOTIDE SEQUENCE [LARGE SCALE GENOMIC DNA]</scope>
    <source>
        <strain evidence="13">Derp</strain>
    </source>
</reference>
<organism evidence="13 14">
    <name type="scientific">Dermatophagoides pteronyssinus</name>
    <name type="common">European house dust mite</name>
    <dbReference type="NCBI Taxonomy" id="6956"/>
    <lineage>
        <taxon>Eukaryota</taxon>
        <taxon>Metazoa</taxon>
        <taxon>Ecdysozoa</taxon>
        <taxon>Arthropoda</taxon>
        <taxon>Chelicerata</taxon>
        <taxon>Arachnida</taxon>
        <taxon>Acari</taxon>
        <taxon>Acariformes</taxon>
        <taxon>Sarcoptiformes</taxon>
        <taxon>Astigmata</taxon>
        <taxon>Psoroptidia</taxon>
        <taxon>Analgoidea</taxon>
        <taxon>Pyroglyphidae</taxon>
        <taxon>Dermatophagoidinae</taxon>
        <taxon>Dermatophagoides</taxon>
    </lineage>
</organism>
<dbReference type="EC" id="1.16.3.1" evidence="3"/>
<evidence type="ECO:0000256" key="12">
    <source>
        <dbReference type="ARBA" id="ARBA00047990"/>
    </source>
</evidence>
<comment type="similarity">
    <text evidence="2">Belongs to the frataxin family.</text>
</comment>
<evidence type="ECO:0000256" key="4">
    <source>
        <dbReference type="ARBA" id="ARBA00022434"/>
    </source>
</evidence>
<keyword evidence="10" id="KW-0406">Ion transport</keyword>
<dbReference type="InterPro" id="IPR036524">
    <property type="entry name" value="Frataxin/CyaY_sf"/>
</dbReference>
<evidence type="ECO:0000256" key="8">
    <source>
        <dbReference type="ARBA" id="ARBA00023002"/>
    </source>
</evidence>
<protein>
    <recommendedName>
        <fullName evidence="3">ferroxidase</fullName>
        <ecNumber evidence="3">1.16.3.1</ecNumber>
    </recommendedName>
</protein>
<gene>
    <name evidence="13" type="ORF">DERP_013312</name>
</gene>
<comment type="subcellular location">
    <subcellularLocation>
        <location evidence="1">Mitochondrion</location>
    </subcellularLocation>
</comment>
<evidence type="ECO:0000256" key="1">
    <source>
        <dbReference type="ARBA" id="ARBA00004173"/>
    </source>
</evidence>
<dbReference type="SMART" id="SM01219">
    <property type="entry name" value="Frataxin_Cyay"/>
    <property type="match status" value="1"/>
</dbReference>
<evidence type="ECO:0000256" key="5">
    <source>
        <dbReference type="ARBA" id="ARBA00022448"/>
    </source>
</evidence>
<dbReference type="Gene3D" id="3.30.920.10">
    <property type="entry name" value="Frataxin/CyaY"/>
    <property type="match status" value="1"/>
</dbReference>
<dbReference type="PRINTS" id="PR00904">
    <property type="entry name" value="FRATAXIN"/>
</dbReference>
<dbReference type="InterPro" id="IPR017789">
    <property type="entry name" value="Frataxin"/>
</dbReference>
<dbReference type="PROSITE" id="PS50810">
    <property type="entry name" value="FRATAXIN_2"/>
    <property type="match status" value="1"/>
</dbReference>
<keyword evidence="9" id="KW-0408">Iron</keyword>
<dbReference type="NCBIfam" id="TIGR03421">
    <property type="entry name" value="FeS_CyaY"/>
    <property type="match status" value="1"/>
</dbReference>
<dbReference type="InterPro" id="IPR020895">
    <property type="entry name" value="Frataxin_CS"/>
</dbReference>
<accession>A0ABQ8J3L5</accession>
<evidence type="ECO:0000256" key="3">
    <source>
        <dbReference type="ARBA" id="ARBA00013107"/>
    </source>
</evidence>
<comment type="caution">
    <text evidence="13">The sequence shown here is derived from an EMBL/GenBank/DDBJ whole genome shotgun (WGS) entry which is preliminary data.</text>
</comment>
<keyword evidence="7" id="KW-0809">Transit peptide</keyword>
<keyword evidence="6" id="KW-0410">Iron transport</keyword>
<sequence>MISIIRSEFKSLFRIYYIGVNNNKNRTGITPFYHNNDTSFLRWFSSSSSKELDEKTYEELVNKTLDNLNDHFEQFFEQIDDKNCDITFNNDVLTVSLGSKGVYVINRQTPNRQIWLSSPISGPKRYDYIDGEWIYRHDGQTIQQLLQKEMKQLFNGN</sequence>
<dbReference type="PANTHER" id="PTHR16821:SF2">
    <property type="entry name" value="FRATAXIN, MITOCHONDRIAL"/>
    <property type="match status" value="1"/>
</dbReference>
<evidence type="ECO:0000313" key="14">
    <source>
        <dbReference type="Proteomes" id="UP000887458"/>
    </source>
</evidence>
<keyword evidence="11" id="KW-0496">Mitochondrion</keyword>
<comment type="catalytic activity">
    <reaction evidence="12">
        <text>4 Fe(2+) + O2 + 4 H(+) = 4 Fe(3+) + 2 H2O</text>
        <dbReference type="Rhea" id="RHEA:11148"/>
        <dbReference type="ChEBI" id="CHEBI:15377"/>
        <dbReference type="ChEBI" id="CHEBI:15378"/>
        <dbReference type="ChEBI" id="CHEBI:15379"/>
        <dbReference type="ChEBI" id="CHEBI:29033"/>
        <dbReference type="ChEBI" id="CHEBI:29034"/>
        <dbReference type="EC" id="1.16.3.1"/>
    </reaction>
</comment>
<keyword evidence="5" id="KW-0813">Transport</keyword>
<evidence type="ECO:0000256" key="7">
    <source>
        <dbReference type="ARBA" id="ARBA00022946"/>
    </source>
</evidence>
<dbReference type="PANTHER" id="PTHR16821">
    <property type="entry name" value="FRATAXIN"/>
    <property type="match status" value="1"/>
</dbReference>
<dbReference type="SUPFAM" id="SSF55387">
    <property type="entry name" value="Frataxin/Nqo15-like"/>
    <property type="match status" value="1"/>
</dbReference>
<reference evidence="13 14" key="2">
    <citation type="journal article" date="2022" name="Mol. Biol. Evol.">
        <title>Comparative Genomics Reveals Insights into the Divergent Evolution of Astigmatic Mites and Household Pest Adaptations.</title>
        <authorList>
            <person name="Xiong Q."/>
            <person name="Wan A.T."/>
            <person name="Liu X."/>
            <person name="Fung C.S."/>
            <person name="Xiao X."/>
            <person name="Malainual N."/>
            <person name="Hou J."/>
            <person name="Wang L."/>
            <person name="Wang M."/>
            <person name="Yang K.Y."/>
            <person name="Cui Y."/>
            <person name="Leung E.L."/>
            <person name="Nong W."/>
            <person name="Shin S.K."/>
            <person name="Au S.W."/>
            <person name="Jeong K.Y."/>
            <person name="Chew F.T."/>
            <person name="Hui J.H."/>
            <person name="Leung T.F."/>
            <person name="Tungtrongchitr A."/>
            <person name="Zhong N."/>
            <person name="Liu Z."/>
            <person name="Tsui S.K."/>
        </authorList>
    </citation>
    <scope>NUCLEOTIDE SEQUENCE [LARGE SCALE GENOMIC DNA]</scope>
    <source>
        <strain evidence="13">Derp</strain>
    </source>
</reference>
<dbReference type="EMBL" id="NJHN03000081">
    <property type="protein sequence ID" value="KAH9417141.1"/>
    <property type="molecule type" value="Genomic_DNA"/>
</dbReference>